<evidence type="ECO:0000259" key="1">
    <source>
        <dbReference type="SMART" id="SM00858"/>
    </source>
</evidence>
<gene>
    <name evidence="2" type="ORF">DFR64_1264</name>
</gene>
<dbReference type="Proteomes" id="UP000256388">
    <property type="component" value="Unassembled WGS sequence"/>
</dbReference>
<dbReference type="Gene3D" id="3.90.1210.10">
    <property type="entry name" value="Antifreeze-like/N-acetylneuraminic acid synthase C-terminal domain"/>
    <property type="match status" value="1"/>
</dbReference>
<dbReference type="EMBL" id="QUMS01000001">
    <property type="protein sequence ID" value="REG11385.1"/>
    <property type="molecule type" value="Genomic_DNA"/>
</dbReference>
<dbReference type="InterPro" id="IPR031571">
    <property type="entry name" value="RcpC_dom"/>
</dbReference>
<dbReference type="CDD" id="cd11614">
    <property type="entry name" value="SAF_CpaB_FlgA_like"/>
    <property type="match status" value="1"/>
</dbReference>
<dbReference type="OrthoDB" id="159038at2"/>
<dbReference type="Pfam" id="PF16976">
    <property type="entry name" value="RcpC"/>
    <property type="match status" value="1"/>
</dbReference>
<evidence type="ECO:0000313" key="2">
    <source>
        <dbReference type="EMBL" id="REG11385.1"/>
    </source>
</evidence>
<comment type="caution">
    <text evidence="2">The sequence shown here is derived from an EMBL/GenBank/DDBJ whole genome shotgun (WGS) entry which is preliminary data.</text>
</comment>
<name>A0A347ZRX6_9CHLR</name>
<feature type="domain" description="SAF" evidence="1">
    <location>
        <begin position="27"/>
        <end position="89"/>
    </location>
</feature>
<sequence>MKKILPVLLAAVAFIVVLLILSPTPEENVLVAAYDLSMGHVIEEGDVVYATFPKEMVPEDAVFEPSEIIGLALLTGRSQGDIIRASNIGSEPMALAPNERAVAITVDNASGLAGLLRPGDLVGITAVIDSSNQGEKGTYSKATIENLRVLYLSPEFQSIDPDENILTSETDNTSATVSTTRKTEGALVLAVSIESDNIVYDFKDVEPELGTQLRNVNVVEMLTALEASDGARLYVYLMPRNAEEMVTSGLWLPELVIKPYKPTPTVNPYALETPTPAPVVVGGE</sequence>
<protein>
    <submittedName>
        <fullName evidence="2">Pilus assembly protein CpaB</fullName>
    </submittedName>
</protein>
<reference evidence="2 3" key="1">
    <citation type="submission" date="2018-08" db="EMBL/GenBank/DDBJ databases">
        <title>Genomic Encyclopedia of Type Strains, Phase IV (KMG-IV): sequencing the most valuable type-strain genomes for metagenomic binning, comparative biology and taxonomic classification.</title>
        <authorList>
            <person name="Goeker M."/>
        </authorList>
    </citation>
    <scope>NUCLEOTIDE SEQUENCE [LARGE SCALE GENOMIC DNA]</scope>
    <source>
        <strain evidence="2 3">DSM 23923</strain>
    </source>
</reference>
<evidence type="ECO:0000313" key="3">
    <source>
        <dbReference type="Proteomes" id="UP000256388"/>
    </source>
</evidence>
<keyword evidence="3" id="KW-1185">Reference proteome</keyword>
<organism evidence="2 3">
    <name type="scientific">Pelolinea submarina</name>
    <dbReference type="NCBI Taxonomy" id="913107"/>
    <lineage>
        <taxon>Bacteria</taxon>
        <taxon>Bacillati</taxon>
        <taxon>Chloroflexota</taxon>
        <taxon>Anaerolineae</taxon>
        <taxon>Anaerolineales</taxon>
        <taxon>Anaerolineaceae</taxon>
        <taxon>Pelolinea</taxon>
    </lineage>
</organism>
<accession>A0A347ZRX6</accession>
<dbReference type="NCBIfam" id="TIGR03177">
    <property type="entry name" value="pilus_cpaB"/>
    <property type="match status" value="1"/>
</dbReference>
<dbReference type="InterPro" id="IPR013974">
    <property type="entry name" value="SAF"/>
</dbReference>
<dbReference type="AlphaFoldDB" id="A0A347ZRX6"/>
<proteinExistence type="predicted"/>
<dbReference type="SMART" id="SM00858">
    <property type="entry name" value="SAF"/>
    <property type="match status" value="1"/>
</dbReference>
<dbReference type="InterPro" id="IPR017592">
    <property type="entry name" value="Pilus_assmbl_Flp-typ_CpaB"/>
</dbReference>
<dbReference type="RefSeq" id="WP_116224511.1">
    <property type="nucleotide sequence ID" value="NZ_AP018437.1"/>
</dbReference>